<evidence type="ECO:0000313" key="5">
    <source>
        <dbReference type="Proteomes" id="UP001431693"/>
    </source>
</evidence>
<feature type="domain" description="Peptidase M20 dimerisation" evidence="3">
    <location>
        <begin position="212"/>
        <end position="310"/>
    </location>
</feature>
<proteinExistence type="predicted"/>
<organism evidence="4 5">
    <name type="scientific">Kribbibacterium absianum</name>
    <dbReference type="NCBI Taxonomy" id="3044210"/>
    <lineage>
        <taxon>Bacteria</taxon>
        <taxon>Bacillati</taxon>
        <taxon>Actinomycetota</taxon>
        <taxon>Coriobacteriia</taxon>
        <taxon>Coriobacteriales</taxon>
        <taxon>Kribbibacteriaceae</taxon>
        <taxon>Kribbibacterium</taxon>
    </lineage>
</organism>
<keyword evidence="5" id="KW-1185">Reference proteome</keyword>
<dbReference type="SUPFAM" id="SSF53187">
    <property type="entry name" value="Zn-dependent exopeptidases"/>
    <property type="match status" value="1"/>
</dbReference>
<dbReference type="InterPro" id="IPR050072">
    <property type="entry name" value="Peptidase_M20A"/>
</dbReference>
<dbReference type="InterPro" id="IPR036264">
    <property type="entry name" value="Bact_exopeptidase_dim_dom"/>
</dbReference>
<dbReference type="Pfam" id="PF07687">
    <property type="entry name" value="M20_dimer"/>
    <property type="match status" value="1"/>
</dbReference>
<reference evidence="4" key="1">
    <citation type="submission" date="2023-05" db="EMBL/GenBank/DDBJ databases">
        <title>[olsenella] sp. nov., isolated from a pig farm feces dump.</title>
        <authorList>
            <person name="Chang Y.-H."/>
        </authorList>
    </citation>
    <scope>NUCLEOTIDE SEQUENCE</scope>
    <source>
        <strain evidence="4">YH-ols2217</strain>
    </source>
</reference>
<evidence type="ECO:0000313" key="4">
    <source>
        <dbReference type="EMBL" id="MDJ1128589.1"/>
    </source>
</evidence>
<evidence type="ECO:0000256" key="1">
    <source>
        <dbReference type="ARBA" id="ARBA00022723"/>
    </source>
</evidence>
<evidence type="ECO:0000256" key="2">
    <source>
        <dbReference type="ARBA" id="ARBA00022801"/>
    </source>
</evidence>
<dbReference type="Gene3D" id="3.30.70.360">
    <property type="match status" value="1"/>
</dbReference>
<gene>
    <name evidence="4" type="ORF">QJ043_00615</name>
</gene>
<dbReference type="SUPFAM" id="SSF55031">
    <property type="entry name" value="Bacterial exopeptidase dimerisation domain"/>
    <property type="match status" value="1"/>
</dbReference>
<dbReference type="Pfam" id="PF01546">
    <property type="entry name" value="Peptidase_M20"/>
    <property type="match status" value="2"/>
</dbReference>
<dbReference type="Proteomes" id="UP001431693">
    <property type="component" value="Unassembled WGS sequence"/>
</dbReference>
<protein>
    <submittedName>
        <fullName evidence="4">M20 family metallopeptidase</fullName>
    </submittedName>
</protein>
<comment type="caution">
    <text evidence="4">The sequence shown here is derived from an EMBL/GenBank/DDBJ whole genome shotgun (WGS) entry which is preliminary data.</text>
</comment>
<keyword evidence="1" id="KW-0479">Metal-binding</keyword>
<keyword evidence="2" id="KW-0378">Hydrolase</keyword>
<dbReference type="InterPro" id="IPR011650">
    <property type="entry name" value="Peptidase_M20_dimer"/>
</dbReference>
<sequence>MTDVVALTQQLVRIDSSDPGAYEGEIGAWLHGWLKEAIERQGLGDVATLRTLEALPGRRCLMATIPGRAQDALALVCHQDTVTLGDGWSEGVDPVGGDVRDGQLWGRGACDMKGGMACALLAFKDALAETGRRRWEATAHGACACGRDEQELAGEAAFEGAEPWLPERPLKLILTVDEEDFMRGIEAAIDAGWVGERDWLLDTEPTDGKVRVAHKGRLWFEFHAEGVTAHASTPWRGADAVAAMAQAIVSLRTSVLALPEHHELGRTTITFGQIEGGYRPYVVPDQCRCWVDVRHVPPASSQLLKGLADEACRTAMEAVPGTDVTYTVTGDRPPVERDPESGLVSALERAAEQVTGAAAPIDVFTGYTDTAVCAGLNGNREIASYGPGSLEVAHKPDEHVPVQDLQRVAAVFKRLVLDVCFDQ</sequence>
<dbReference type="Gene3D" id="3.40.630.10">
    <property type="entry name" value="Zn peptidases"/>
    <property type="match status" value="2"/>
</dbReference>
<dbReference type="CDD" id="cd08659">
    <property type="entry name" value="M20_ArgE_DapE-like"/>
    <property type="match status" value="1"/>
</dbReference>
<dbReference type="InterPro" id="IPR002933">
    <property type="entry name" value="Peptidase_M20"/>
</dbReference>
<name>A0ABT6ZIE8_9ACTN</name>
<dbReference type="RefSeq" id="WP_283712233.1">
    <property type="nucleotide sequence ID" value="NZ_JASJEW010000001.1"/>
</dbReference>
<accession>A0ABT6ZIE8</accession>
<dbReference type="PANTHER" id="PTHR43808">
    <property type="entry name" value="ACETYLORNITHINE DEACETYLASE"/>
    <property type="match status" value="1"/>
</dbReference>
<dbReference type="EMBL" id="JASJEX010000001">
    <property type="protein sequence ID" value="MDJ1128589.1"/>
    <property type="molecule type" value="Genomic_DNA"/>
</dbReference>
<evidence type="ECO:0000259" key="3">
    <source>
        <dbReference type="Pfam" id="PF07687"/>
    </source>
</evidence>